<dbReference type="PANTHER" id="PTHR21192:SF2">
    <property type="entry name" value="NADH DEHYDROGENASE [UBIQUINONE] 1 ALPHA SUBCOMPLEX ASSEMBLY FACTOR 3"/>
    <property type="match status" value="1"/>
</dbReference>
<evidence type="ECO:0000313" key="6">
    <source>
        <dbReference type="Proteomes" id="UP001162162"/>
    </source>
</evidence>
<name>A0AAV8Z9K8_9CUCU</name>
<dbReference type="CDD" id="cd05125">
    <property type="entry name" value="Mth938_2P1-like"/>
    <property type="match status" value="1"/>
</dbReference>
<organism evidence="5 6">
    <name type="scientific">Aromia moschata</name>
    <dbReference type="NCBI Taxonomy" id="1265417"/>
    <lineage>
        <taxon>Eukaryota</taxon>
        <taxon>Metazoa</taxon>
        <taxon>Ecdysozoa</taxon>
        <taxon>Arthropoda</taxon>
        <taxon>Hexapoda</taxon>
        <taxon>Insecta</taxon>
        <taxon>Pterygota</taxon>
        <taxon>Neoptera</taxon>
        <taxon>Endopterygota</taxon>
        <taxon>Coleoptera</taxon>
        <taxon>Polyphaga</taxon>
        <taxon>Cucujiformia</taxon>
        <taxon>Chrysomeloidea</taxon>
        <taxon>Cerambycidae</taxon>
        <taxon>Cerambycinae</taxon>
        <taxon>Callichromatini</taxon>
        <taxon>Aromia</taxon>
    </lineage>
</organism>
<dbReference type="GO" id="GO:0032981">
    <property type="term" value="P:mitochondrial respiratory chain complex I assembly"/>
    <property type="evidence" value="ECO:0007669"/>
    <property type="project" value="InterPro"/>
</dbReference>
<evidence type="ECO:0000256" key="4">
    <source>
        <dbReference type="ARBA" id="ARBA00049984"/>
    </source>
</evidence>
<reference evidence="5" key="1">
    <citation type="journal article" date="2023" name="Insect Mol. Biol.">
        <title>Genome sequencing provides insights into the evolution of gene families encoding plant cell wall-degrading enzymes in longhorned beetles.</title>
        <authorList>
            <person name="Shin N.R."/>
            <person name="Okamura Y."/>
            <person name="Kirsch R."/>
            <person name="Pauchet Y."/>
        </authorList>
    </citation>
    <scope>NUCLEOTIDE SEQUENCE</scope>
    <source>
        <strain evidence="5">AMC_N1</strain>
    </source>
</reference>
<gene>
    <name evidence="5" type="ORF">NQ318_020198</name>
</gene>
<keyword evidence="6" id="KW-1185">Reference proteome</keyword>
<dbReference type="EMBL" id="JAPWTK010000007">
    <property type="protein sequence ID" value="KAJ8960899.1"/>
    <property type="molecule type" value="Genomic_DNA"/>
</dbReference>
<dbReference type="AlphaFoldDB" id="A0AAV8Z9K8"/>
<accession>A0AAV8Z9K8</accession>
<dbReference type="InterPro" id="IPR034095">
    <property type="entry name" value="NDUF3"/>
</dbReference>
<comment type="similarity">
    <text evidence="4">Belongs to the NDUFAF3 family.</text>
</comment>
<protein>
    <recommendedName>
        <fullName evidence="2">NADH dehydrogenase [ubiquinone] 1 alpha subcomplex assembly factor 3</fullName>
    </recommendedName>
</protein>
<evidence type="ECO:0000256" key="2">
    <source>
        <dbReference type="ARBA" id="ARBA00021776"/>
    </source>
</evidence>
<dbReference type="Proteomes" id="UP001162162">
    <property type="component" value="Unassembled WGS sequence"/>
</dbReference>
<dbReference type="PANTHER" id="PTHR21192">
    <property type="entry name" value="NUCLEAR PROTEIN E3-3"/>
    <property type="match status" value="1"/>
</dbReference>
<evidence type="ECO:0000313" key="5">
    <source>
        <dbReference type="EMBL" id="KAJ8960899.1"/>
    </source>
</evidence>
<evidence type="ECO:0000256" key="1">
    <source>
        <dbReference type="ARBA" id="ARBA00004173"/>
    </source>
</evidence>
<evidence type="ECO:0000256" key="3">
    <source>
        <dbReference type="ARBA" id="ARBA00023128"/>
    </source>
</evidence>
<comment type="subcellular location">
    <subcellularLocation>
        <location evidence="1">Mitochondrion</location>
    </subcellularLocation>
</comment>
<proteinExistence type="inferred from homology"/>
<dbReference type="GO" id="GO:0005743">
    <property type="term" value="C:mitochondrial inner membrane"/>
    <property type="evidence" value="ECO:0007669"/>
    <property type="project" value="TreeGrafter"/>
</dbReference>
<dbReference type="InterPro" id="IPR007523">
    <property type="entry name" value="NDUFAF3/AAMDC"/>
</dbReference>
<dbReference type="SUPFAM" id="SSF64076">
    <property type="entry name" value="MTH938-like"/>
    <property type="match status" value="1"/>
</dbReference>
<dbReference type="Pfam" id="PF04430">
    <property type="entry name" value="DUF498"/>
    <property type="match status" value="1"/>
</dbReference>
<dbReference type="Gene3D" id="3.40.1230.10">
    <property type="entry name" value="MTH938-like"/>
    <property type="match status" value="1"/>
</dbReference>
<sequence length="196" mass="22168">MYINIMNKIYKPIATALLTNISRRSLHRCSTLRAPGAYEGEGKTTVQILNKETELGLMIDGISQVGFRLNNDITILGPMVIFPRSVLSWDVGSISDITEESFSLFTIIEPKLDILVLGIGDKPENFNFYRKILPFSRKFNIPLEILPTEQACSTFNFLNSEGRYVAGAMIPPKSISYTDDDELQTKLRYQSIYSKE</sequence>
<comment type="caution">
    <text evidence="5">The sequence shown here is derived from an EMBL/GenBank/DDBJ whole genome shotgun (WGS) entry which is preliminary data.</text>
</comment>
<dbReference type="InterPro" id="IPR036748">
    <property type="entry name" value="MTH938-like_sf"/>
</dbReference>
<keyword evidence="3" id="KW-0496">Mitochondrion</keyword>